<organism evidence="1">
    <name type="scientific">marine sediment metagenome</name>
    <dbReference type="NCBI Taxonomy" id="412755"/>
    <lineage>
        <taxon>unclassified sequences</taxon>
        <taxon>metagenomes</taxon>
        <taxon>ecological metagenomes</taxon>
    </lineage>
</organism>
<feature type="non-terminal residue" evidence="1">
    <location>
        <position position="1"/>
    </location>
</feature>
<dbReference type="AlphaFoldDB" id="X0UKI6"/>
<name>X0UKI6_9ZZZZ</name>
<gene>
    <name evidence="1" type="ORF">S01H1_20679</name>
</gene>
<proteinExistence type="predicted"/>
<comment type="caution">
    <text evidence="1">The sequence shown here is derived from an EMBL/GenBank/DDBJ whole genome shotgun (WGS) entry which is preliminary data.</text>
</comment>
<evidence type="ECO:0000313" key="1">
    <source>
        <dbReference type="EMBL" id="GAF88970.1"/>
    </source>
</evidence>
<accession>X0UKI6</accession>
<sequence length="94" mass="11661">EKMFNLSQKQAKKNWLIIFINKQYFFYHQQTIDGFMELYNKGYGDKELLEELNEFELESKAEIKLITDTLIKYERLNEREISVEERRKQERFRD</sequence>
<protein>
    <submittedName>
        <fullName evidence="1">Uncharacterized protein</fullName>
    </submittedName>
</protein>
<reference evidence="1" key="1">
    <citation type="journal article" date="2014" name="Front. Microbiol.">
        <title>High frequency of phylogenetically diverse reductive dehalogenase-homologous genes in deep subseafloor sedimentary metagenomes.</title>
        <authorList>
            <person name="Kawai M."/>
            <person name="Futagami T."/>
            <person name="Toyoda A."/>
            <person name="Takaki Y."/>
            <person name="Nishi S."/>
            <person name="Hori S."/>
            <person name="Arai W."/>
            <person name="Tsubouchi T."/>
            <person name="Morono Y."/>
            <person name="Uchiyama I."/>
            <person name="Ito T."/>
            <person name="Fujiyama A."/>
            <person name="Inagaki F."/>
            <person name="Takami H."/>
        </authorList>
    </citation>
    <scope>NUCLEOTIDE SEQUENCE</scope>
    <source>
        <strain evidence="1">Expedition CK06-06</strain>
    </source>
</reference>
<dbReference type="EMBL" id="BARS01011353">
    <property type="protein sequence ID" value="GAF88970.1"/>
    <property type="molecule type" value="Genomic_DNA"/>
</dbReference>